<reference evidence="1" key="1">
    <citation type="submission" date="2019-10" db="EMBL/GenBank/DDBJ databases">
        <authorList>
            <consortium name="Genoscope - CEA"/>
            <person name="William W."/>
        </authorList>
    </citation>
    <scope>NUCLEOTIDE SEQUENCE [LARGE SCALE GENOMIC DNA]</scope>
    <source>
        <strain evidence="1">BBR_PRJEB10992</strain>
    </source>
</reference>
<dbReference type="Proteomes" id="UP000184550">
    <property type="component" value="Unassembled WGS sequence"/>
</dbReference>
<gene>
    <name evidence="1" type="ORF">PL8927_330043</name>
</gene>
<proteinExistence type="predicted"/>
<dbReference type="AlphaFoldDB" id="A0A7Z9BIH3"/>
<protein>
    <submittedName>
        <fullName evidence="1">Uncharacterized protein</fullName>
    </submittedName>
</protein>
<name>A0A7Z9BIH3_9CYAN</name>
<dbReference type="EMBL" id="CZCU02000106">
    <property type="protein sequence ID" value="VXD14915.1"/>
    <property type="molecule type" value="Genomic_DNA"/>
</dbReference>
<sequence>MSFLLIAKVKTETRFLGCVSGVEKLFSSYVINFVYLLNAGLTSTAIWNPHQKNLE</sequence>
<organism evidence="1 2">
    <name type="scientific">Planktothrix serta PCC 8927</name>
    <dbReference type="NCBI Taxonomy" id="671068"/>
    <lineage>
        <taxon>Bacteria</taxon>
        <taxon>Bacillati</taxon>
        <taxon>Cyanobacteriota</taxon>
        <taxon>Cyanophyceae</taxon>
        <taxon>Oscillatoriophycideae</taxon>
        <taxon>Oscillatoriales</taxon>
        <taxon>Microcoleaceae</taxon>
        <taxon>Planktothrix</taxon>
    </lineage>
</organism>
<evidence type="ECO:0000313" key="1">
    <source>
        <dbReference type="EMBL" id="VXD14915.1"/>
    </source>
</evidence>
<comment type="caution">
    <text evidence="1">The sequence shown here is derived from an EMBL/GenBank/DDBJ whole genome shotgun (WGS) entry which is preliminary data.</text>
</comment>
<evidence type="ECO:0000313" key="2">
    <source>
        <dbReference type="Proteomes" id="UP000184550"/>
    </source>
</evidence>
<accession>A0A7Z9BIH3</accession>
<keyword evidence="2" id="KW-1185">Reference proteome</keyword>